<protein>
    <submittedName>
        <fullName evidence="3">Uncharacterized protein</fullName>
    </submittedName>
</protein>
<feature type="region of interest" description="Disordered" evidence="1">
    <location>
        <begin position="30"/>
        <end position="89"/>
    </location>
</feature>
<proteinExistence type="predicted"/>
<dbReference type="OrthoDB" id="9953794at2"/>
<dbReference type="EMBL" id="CP036289">
    <property type="protein sequence ID" value="QDU76152.1"/>
    <property type="molecule type" value="Genomic_DNA"/>
</dbReference>
<dbReference type="Proteomes" id="UP000318626">
    <property type="component" value="Chromosome"/>
</dbReference>
<feature type="chain" id="PRO_5021816234" evidence="2">
    <location>
        <begin position="33"/>
        <end position="160"/>
    </location>
</feature>
<evidence type="ECO:0000313" key="4">
    <source>
        <dbReference type="Proteomes" id="UP000318626"/>
    </source>
</evidence>
<organism evidence="3 4">
    <name type="scientific">Bremerella volcania</name>
    <dbReference type="NCBI Taxonomy" id="2527984"/>
    <lineage>
        <taxon>Bacteria</taxon>
        <taxon>Pseudomonadati</taxon>
        <taxon>Planctomycetota</taxon>
        <taxon>Planctomycetia</taxon>
        <taxon>Pirellulales</taxon>
        <taxon>Pirellulaceae</taxon>
        <taxon>Bremerella</taxon>
    </lineage>
</organism>
<dbReference type="RefSeq" id="WP_144974052.1">
    <property type="nucleotide sequence ID" value="NZ_CP036289.1"/>
</dbReference>
<sequence precursor="true">MTFLSRHPSAAIAASVLILASPGCGFTPAATAPEPAHQTQATAPSMEHLASAEAATSAVAPTAKPSPVTSPPESNQTYRNPFRPPTVKARTLTPEQAESANIRLLGIAKRDSQHIALLETAGDFHKAVVGDFIDQWEVLSVTESEATLRRGLEQISLRIR</sequence>
<dbReference type="KEGG" id="bvo:Pan97_31970"/>
<evidence type="ECO:0000256" key="1">
    <source>
        <dbReference type="SAM" id="MobiDB-lite"/>
    </source>
</evidence>
<name>A0A518CAA3_9BACT</name>
<evidence type="ECO:0000256" key="2">
    <source>
        <dbReference type="SAM" id="SignalP"/>
    </source>
</evidence>
<accession>A0A518CAA3</accession>
<keyword evidence="2" id="KW-0732">Signal</keyword>
<keyword evidence="4" id="KW-1185">Reference proteome</keyword>
<evidence type="ECO:0000313" key="3">
    <source>
        <dbReference type="EMBL" id="QDU76152.1"/>
    </source>
</evidence>
<feature type="signal peptide" evidence="2">
    <location>
        <begin position="1"/>
        <end position="32"/>
    </location>
</feature>
<feature type="compositionally biased region" description="Low complexity" evidence="1">
    <location>
        <begin position="51"/>
        <end position="67"/>
    </location>
</feature>
<reference evidence="4" key="1">
    <citation type="submission" date="2019-02" db="EMBL/GenBank/DDBJ databases">
        <title>Deep-cultivation of Planctomycetes and their phenomic and genomic characterization uncovers novel biology.</title>
        <authorList>
            <person name="Wiegand S."/>
            <person name="Jogler M."/>
            <person name="Boedeker C."/>
            <person name="Pinto D."/>
            <person name="Vollmers J."/>
            <person name="Rivas-Marin E."/>
            <person name="Kohn T."/>
            <person name="Peeters S.H."/>
            <person name="Heuer A."/>
            <person name="Rast P."/>
            <person name="Oberbeckmann S."/>
            <person name="Bunk B."/>
            <person name="Jeske O."/>
            <person name="Meyerdierks A."/>
            <person name="Storesund J.E."/>
            <person name="Kallscheuer N."/>
            <person name="Luecker S."/>
            <person name="Lage O.M."/>
            <person name="Pohl T."/>
            <person name="Merkel B.J."/>
            <person name="Hornburger P."/>
            <person name="Mueller R.-W."/>
            <person name="Bruemmer F."/>
            <person name="Labrenz M."/>
            <person name="Spormann A.M."/>
            <person name="Op den Camp H."/>
            <person name="Overmann J."/>
            <person name="Amann R."/>
            <person name="Jetten M.S.M."/>
            <person name="Mascher T."/>
            <person name="Medema M.H."/>
            <person name="Devos D.P."/>
            <person name="Kaster A.-K."/>
            <person name="Ovreas L."/>
            <person name="Rohde M."/>
            <person name="Galperin M.Y."/>
            <person name="Jogler C."/>
        </authorList>
    </citation>
    <scope>NUCLEOTIDE SEQUENCE [LARGE SCALE GENOMIC DNA]</scope>
    <source>
        <strain evidence="4">Pan97</strain>
    </source>
</reference>
<dbReference type="AlphaFoldDB" id="A0A518CAA3"/>
<gene>
    <name evidence="3" type="ORF">Pan97_31970</name>
</gene>